<dbReference type="UniPathway" id="UPA00038">
    <property type="reaction ID" value="UER00491"/>
</dbReference>
<dbReference type="VEuPathDB" id="FungiDB:ATEG_05092"/>
<dbReference type="PANTHER" id="PTHR11374:SF3">
    <property type="entry name" value="UDP-GLUCOSE 6-DEHYDROGENASE"/>
    <property type="match status" value="1"/>
</dbReference>
<sequence length="583" mass="62455">MDPISPVLPASPILSEESPDDTSTWPTTPSSSPLFASTPKLDNLIAPCSLSTPKTSITNVCVIGAGYVGGPTAAVLALHNPSITVNVVDRDPARIAKWQSPHLPVHEPGLDRVVRVARDGAVVTAEVTRQDGEHQCQRAPNLQFTCNAAASIARADMIFLAVNTPTKTFGVGAGRATDMTAVDDAVRNIAQHAGAGAIIVEKSTVPCGTAQRIRQTLATLRPQTPFEVLSNPEFLSEGSAIANLSTPDRVLIGCADTPAGRHAATLLGDLYAAWVPRARILAVNAWSAELGKLVANAMLAQRISSINAVAAICERTGAAVDEVARAVGMDARLGAHFLRAGVGFGGSCFRKDIASLAYLAESLGLPDVAAYWGQVLDMNEAVRRRFARRVVERFDGNLGGRKIAVLGFAFKKDTADTRESPALEVIRQLLEERPEEIAVFDPCCEEEDVVRELQRAQLPSLRRVRVLADPYLACAQAHAVLVLTDSAQFRNTPVGAGPVEEGGLDDAEVWGVHGVRYRLAPRAACPQDCATCRASRPAVTEPLEWARVAYHLKEPKWVFDGRGFLDATEMERLGLRLVTVGRQ</sequence>
<accession>A0A5M3Z0D6</accession>
<evidence type="ECO:0000256" key="4">
    <source>
        <dbReference type="ARBA" id="ARBA00023002"/>
    </source>
</evidence>
<dbReference type="InterPro" id="IPR014026">
    <property type="entry name" value="UDP-Glc/GDP-Man_DH_dimer"/>
</dbReference>
<dbReference type="InterPro" id="IPR017476">
    <property type="entry name" value="UDP-Glc/GDP-Man"/>
</dbReference>
<keyword evidence="5" id="KW-0520">NAD</keyword>
<dbReference type="GO" id="GO:0006065">
    <property type="term" value="P:UDP-glucuronate biosynthetic process"/>
    <property type="evidence" value="ECO:0007669"/>
    <property type="project" value="UniProtKB-UniPathway"/>
</dbReference>
<gene>
    <name evidence="8" type="ORF">ATEIFO6365_0005015900</name>
</gene>
<feature type="region of interest" description="Disordered" evidence="7">
    <location>
        <begin position="1"/>
        <end position="36"/>
    </location>
</feature>
<proteinExistence type="inferred from homology"/>
<dbReference type="EC" id="1.1.1.22" evidence="3"/>
<dbReference type="InterPro" id="IPR028356">
    <property type="entry name" value="UDPglc_DH_euk"/>
</dbReference>
<dbReference type="SMART" id="SM00984">
    <property type="entry name" value="UDPG_MGDP_dh_C"/>
    <property type="match status" value="1"/>
</dbReference>
<dbReference type="InterPro" id="IPR001732">
    <property type="entry name" value="UDP-Glc/GDP-Man_DH_N"/>
</dbReference>
<dbReference type="GO" id="GO:0006024">
    <property type="term" value="P:glycosaminoglycan biosynthetic process"/>
    <property type="evidence" value="ECO:0007669"/>
    <property type="project" value="TreeGrafter"/>
</dbReference>
<keyword evidence="4" id="KW-0560">Oxidoreductase</keyword>
<dbReference type="EMBL" id="BLJY01000005">
    <property type="protein sequence ID" value="GFF15969.1"/>
    <property type="molecule type" value="Genomic_DNA"/>
</dbReference>
<dbReference type="OrthoDB" id="5059218at2759"/>
<dbReference type="NCBIfam" id="TIGR03026">
    <property type="entry name" value="NDP-sugDHase"/>
    <property type="match status" value="1"/>
</dbReference>
<dbReference type="Pfam" id="PF03721">
    <property type="entry name" value="UDPG_MGDP_dh_N"/>
    <property type="match status" value="2"/>
</dbReference>
<dbReference type="InterPro" id="IPR036220">
    <property type="entry name" value="UDP-Glc/GDP-Man_DH_C_sf"/>
</dbReference>
<dbReference type="AlphaFoldDB" id="A0A5M3Z0D6"/>
<protein>
    <recommendedName>
        <fullName evidence="3">UDP-glucose 6-dehydrogenase</fullName>
        <ecNumber evidence="3">1.1.1.22</ecNumber>
    </recommendedName>
</protein>
<dbReference type="InterPro" id="IPR008927">
    <property type="entry name" value="6-PGluconate_DH-like_C_sf"/>
</dbReference>
<feature type="compositionally biased region" description="Low complexity" evidence="7">
    <location>
        <begin position="21"/>
        <end position="33"/>
    </location>
</feature>
<dbReference type="GO" id="GO:0000271">
    <property type="term" value="P:polysaccharide biosynthetic process"/>
    <property type="evidence" value="ECO:0007669"/>
    <property type="project" value="InterPro"/>
</dbReference>
<dbReference type="InterPro" id="IPR014027">
    <property type="entry name" value="UDP-Glc/GDP-Man_DH_C"/>
</dbReference>
<evidence type="ECO:0000256" key="7">
    <source>
        <dbReference type="SAM" id="MobiDB-lite"/>
    </source>
</evidence>
<evidence type="ECO:0000256" key="3">
    <source>
        <dbReference type="ARBA" id="ARBA00012954"/>
    </source>
</evidence>
<reference evidence="8 9" key="1">
    <citation type="submission" date="2020-01" db="EMBL/GenBank/DDBJ databases">
        <title>Aspergillus terreus IFO 6365 whole genome shotgun sequence.</title>
        <authorList>
            <person name="Kanamasa S."/>
            <person name="Takahashi H."/>
        </authorList>
    </citation>
    <scope>NUCLEOTIDE SEQUENCE [LARGE SCALE GENOMIC DNA]</scope>
    <source>
        <strain evidence="8 9">IFO 6365</strain>
    </source>
</reference>
<dbReference type="InterPro" id="IPR028357">
    <property type="entry name" value="UDPglc_DH_bac"/>
</dbReference>
<dbReference type="SUPFAM" id="SSF51735">
    <property type="entry name" value="NAD(P)-binding Rossmann-fold domains"/>
    <property type="match status" value="1"/>
</dbReference>
<dbReference type="InterPro" id="IPR036291">
    <property type="entry name" value="NAD(P)-bd_dom_sf"/>
</dbReference>
<dbReference type="GO" id="GO:0005634">
    <property type="term" value="C:nucleus"/>
    <property type="evidence" value="ECO:0007669"/>
    <property type="project" value="TreeGrafter"/>
</dbReference>
<dbReference type="FunFam" id="3.40.50.720:FF:000032">
    <property type="entry name" value="UDP-glucose 6-dehydrogenase"/>
    <property type="match status" value="1"/>
</dbReference>
<dbReference type="Pfam" id="PF00984">
    <property type="entry name" value="UDPG_MGDP_dh"/>
    <property type="match status" value="1"/>
</dbReference>
<dbReference type="Gene3D" id="1.20.5.100">
    <property type="entry name" value="Cytochrome c1, transmembrane anchor, C-terminal"/>
    <property type="match status" value="1"/>
</dbReference>
<dbReference type="Pfam" id="PF03720">
    <property type="entry name" value="UDPG_MGDP_dh_C"/>
    <property type="match status" value="1"/>
</dbReference>
<evidence type="ECO:0000256" key="5">
    <source>
        <dbReference type="ARBA" id="ARBA00023027"/>
    </source>
</evidence>
<dbReference type="PIRSF" id="PIRSF500134">
    <property type="entry name" value="UDPglc_DH_bac"/>
    <property type="match status" value="1"/>
</dbReference>
<dbReference type="SUPFAM" id="SSF52413">
    <property type="entry name" value="UDP-glucose/GDP-mannose dehydrogenase C-terminal domain"/>
    <property type="match status" value="1"/>
</dbReference>
<evidence type="ECO:0000256" key="2">
    <source>
        <dbReference type="ARBA" id="ARBA00006601"/>
    </source>
</evidence>
<organism evidence="8 9">
    <name type="scientific">Aspergillus terreus</name>
    <dbReference type="NCBI Taxonomy" id="33178"/>
    <lineage>
        <taxon>Eukaryota</taxon>
        <taxon>Fungi</taxon>
        <taxon>Dikarya</taxon>
        <taxon>Ascomycota</taxon>
        <taxon>Pezizomycotina</taxon>
        <taxon>Eurotiomycetes</taxon>
        <taxon>Eurotiomycetidae</taxon>
        <taxon>Eurotiales</taxon>
        <taxon>Aspergillaceae</taxon>
        <taxon>Aspergillus</taxon>
        <taxon>Aspergillus subgen. Circumdati</taxon>
    </lineage>
</organism>
<keyword evidence="9" id="KW-1185">Reference proteome</keyword>
<dbReference type="SUPFAM" id="SSF48179">
    <property type="entry name" value="6-phosphogluconate dehydrogenase C-terminal domain-like"/>
    <property type="match status" value="1"/>
</dbReference>
<comment type="similarity">
    <text evidence="2">Belongs to the UDP-glucose/GDP-mannose dehydrogenase family.</text>
</comment>
<dbReference type="FunFam" id="1.20.5.100:FF:000001">
    <property type="entry name" value="UDP-glucose 6-dehydrogenase"/>
    <property type="match status" value="1"/>
</dbReference>
<comment type="caution">
    <text evidence="8">The sequence shown here is derived from an EMBL/GenBank/DDBJ whole genome shotgun (WGS) entry which is preliminary data.</text>
</comment>
<dbReference type="GO" id="GO:0051287">
    <property type="term" value="F:NAD binding"/>
    <property type="evidence" value="ECO:0007669"/>
    <property type="project" value="InterPro"/>
</dbReference>
<comment type="pathway">
    <text evidence="1">Nucleotide-sugar biosynthesis; UDP-alpha-D-glucuronate biosynthesis; UDP-alpha-D-glucuronate from UDP-alpha-D-glucose: step 1/1.</text>
</comment>
<evidence type="ECO:0000256" key="1">
    <source>
        <dbReference type="ARBA" id="ARBA00004701"/>
    </source>
</evidence>
<name>A0A5M3Z0D6_ASPTE</name>
<comment type="catalytic activity">
    <reaction evidence="6">
        <text>UDP-alpha-D-glucose + 2 NAD(+) + H2O = UDP-alpha-D-glucuronate + 2 NADH + 3 H(+)</text>
        <dbReference type="Rhea" id="RHEA:23596"/>
        <dbReference type="ChEBI" id="CHEBI:15377"/>
        <dbReference type="ChEBI" id="CHEBI:15378"/>
        <dbReference type="ChEBI" id="CHEBI:57540"/>
        <dbReference type="ChEBI" id="CHEBI:57945"/>
        <dbReference type="ChEBI" id="CHEBI:58052"/>
        <dbReference type="ChEBI" id="CHEBI:58885"/>
        <dbReference type="EC" id="1.1.1.22"/>
    </reaction>
</comment>
<evidence type="ECO:0000256" key="6">
    <source>
        <dbReference type="ARBA" id="ARBA00047473"/>
    </source>
</evidence>
<evidence type="ECO:0000313" key="9">
    <source>
        <dbReference type="Proteomes" id="UP000452235"/>
    </source>
</evidence>
<dbReference type="GO" id="GO:0003979">
    <property type="term" value="F:UDP-glucose 6-dehydrogenase activity"/>
    <property type="evidence" value="ECO:0007669"/>
    <property type="project" value="UniProtKB-EC"/>
</dbReference>
<evidence type="ECO:0000313" key="8">
    <source>
        <dbReference type="EMBL" id="GFF15969.1"/>
    </source>
</evidence>
<dbReference type="PIRSF" id="PIRSF000124">
    <property type="entry name" value="UDPglc_GDPman_dh"/>
    <property type="match status" value="1"/>
</dbReference>
<dbReference type="PANTHER" id="PTHR11374">
    <property type="entry name" value="UDP-GLUCOSE DEHYDROGENASE/UDP-MANNAC DEHYDROGENASE"/>
    <property type="match status" value="1"/>
</dbReference>
<dbReference type="Gene3D" id="3.40.50.720">
    <property type="entry name" value="NAD(P)-binding Rossmann-like Domain"/>
    <property type="match status" value="2"/>
</dbReference>
<dbReference type="Proteomes" id="UP000452235">
    <property type="component" value="Unassembled WGS sequence"/>
</dbReference>